<dbReference type="Pfam" id="PF00293">
    <property type="entry name" value="NUDIX"/>
    <property type="match status" value="1"/>
</dbReference>
<dbReference type="PROSITE" id="PS51462">
    <property type="entry name" value="NUDIX"/>
    <property type="match status" value="1"/>
</dbReference>
<protein>
    <submittedName>
        <fullName evidence="4">NUDIX hydrolase</fullName>
    </submittedName>
</protein>
<gene>
    <name evidence="4" type="ORF">DBW92_03545</name>
</gene>
<organism evidence="4 5">
    <name type="scientific">SAR86 cluster bacterium</name>
    <dbReference type="NCBI Taxonomy" id="2030880"/>
    <lineage>
        <taxon>Bacteria</taxon>
        <taxon>Pseudomonadati</taxon>
        <taxon>Pseudomonadota</taxon>
        <taxon>Gammaproteobacteria</taxon>
        <taxon>SAR86 cluster</taxon>
    </lineage>
</organism>
<dbReference type="InterPro" id="IPR020084">
    <property type="entry name" value="NUDIX_hydrolase_CS"/>
</dbReference>
<comment type="caution">
    <text evidence="4">The sequence shown here is derived from an EMBL/GenBank/DDBJ whole genome shotgun (WGS) entry which is preliminary data.</text>
</comment>
<reference evidence="4 5" key="1">
    <citation type="journal article" date="2018" name="Microbiome">
        <title>Fine metagenomic profile of the Mediterranean stratified and mixed water columns revealed by assembly and recruitment.</title>
        <authorList>
            <person name="Haro-Moreno J.M."/>
            <person name="Lopez-Perez M."/>
            <person name="De La Torre J.R."/>
            <person name="Picazo A."/>
            <person name="Camacho A."/>
            <person name="Rodriguez-Valera F."/>
        </authorList>
    </citation>
    <scope>NUCLEOTIDE SEQUENCE [LARGE SCALE GENOMIC DNA]</scope>
    <source>
        <strain evidence="4">MED-G78</strain>
    </source>
</reference>
<dbReference type="EMBL" id="QOPI01000018">
    <property type="protein sequence ID" value="RCL44021.1"/>
    <property type="molecule type" value="Genomic_DNA"/>
</dbReference>
<evidence type="ECO:0000256" key="1">
    <source>
        <dbReference type="ARBA" id="ARBA00001946"/>
    </source>
</evidence>
<dbReference type="Gene3D" id="3.90.79.10">
    <property type="entry name" value="Nucleoside Triphosphate Pyrophosphohydrolase"/>
    <property type="match status" value="1"/>
</dbReference>
<keyword evidence="2 4" id="KW-0378">Hydrolase</keyword>
<dbReference type="InterPro" id="IPR000086">
    <property type="entry name" value="NUDIX_hydrolase_dom"/>
</dbReference>
<evidence type="ECO:0000313" key="4">
    <source>
        <dbReference type="EMBL" id="RCL44021.1"/>
    </source>
</evidence>
<dbReference type="PROSITE" id="PS00893">
    <property type="entry name" value="NUDIX_BOX"/>
    <property type="match status" value="1"/>
</dbReference>
<dbReference type="SUPFAM" id="SSF55811">
    <property type="entry name" value="Nudix"/>
    <property type="match status" value="1"/>
</dbReference>
<dbReference type="Pfam" id="PF14803">
    <property type="entry name" value="Zn_ribbon_Nudix"/>
    <property type="match status" value="1"/>
</dbReference>
<dbReference type="Gene3D" id="2.20.70.10">
    <property type="match status" value="1"/>
</dbReference>
<dbReference type="InterPro" id="IPR029401">
    <property type="entry name" value="Nudix_N"/>
</dbReference>
<comment type="cofactor">
    <cofactor evidence="1">
        <name>Mg(2+)</name>
        <dbReference type="ChEBI" id="CHEBI:18420"/>
    </cofactor>
</comment>
<sequence length="178" mass="20646">MKYCSNCGSSNLEFKIPEDDNLKRHICKDCGTIHYTNPNMVVGALCIRDNKILMAKRNIHPRKGFWTLPAGFMENAETVSTGALRETLEETGSKAKIIMPYTMFSLPHINQIHFFYLADLLDDNYGPTSESEEVRLFSESEILWDELAFPTVKKTLEYYIEDNKNKNFSFREEDITIW</sequence>
<evidence type="ECO:0000313" key="5">
    <source>
        <dbReference type="Proteomes" id="UP000252915"/>
    </source>
</evidence>
<dbReference type="GO" id="GO:0016787">
    <property type="term" value="F:hydrolase activity"/>
    <property type="evidence" value="ECO:0007669"/>
    <property type="project" value="UniProtKB-KW"/>
</dbReference>
<evidence type="ECO:0000256" key="2">
    <source>
        <dbReference type="ARBA" id="ARBA00022801"/>
    </source>
</evidence>
<dbReference type="AlphaFoldDB" id="A0A368C3G1"/>
<evidence type="ECO:0000259" key="3">
    <source>
        <dbReference type="PROSITE" id="PS51462"/>
    </source>
</evidence>
<dbReference type="PANTHER" id="PTHR43222">
    <property type="entry name" value="NUDIX HYDROLASE 23"/>
    <property type="match status" value="1"/>
</dbReference>
<feature type="domain" description="Nudix hydrolase" evidence="3">
    <location>
        <begin position="37"/>
        <end position="160"/>
    </location>
</feature>
<dbReference type="CDD" id="cd04511">
    <property type="entry name" value="NUDIX_Hydrolase"/>
    <property type="match status" value="1"/>
</dbReference>
<dbReference type="Proteomes" id="UP000252915">
    <property type="component" value="Unassembled WGS sequence"/>
</dbReference>
<dbReference type="PANTHER" id="PTHR43222:SF2">
    <property type="entry name" value="NUDIX HYDROLASE 23, CHLOROPLASTIC"/>
    <property type="match status" value="1"/>
</dbReference>
<dbReference type="InterPro" id="IPR015797">
    <property type="entry name" value="NUDIX_hydrolase-like_dom_sf"/>
</dbReference>
<proteinExistence type="predicted"/>
<accession>A0A368C3G1</accession>
<name>A0A368C3G1_9GAMM</name>